<dbReference type="PANTHER" id="PTHR34220:SF7">
    <property type="entry name" value="SENSOR HISTIDINE KINASE YPDA"/>
    <property type="match status" value="1"/>
</dbReference>
<evidence type="ECO:0000256" key="9">
    <source>
        <dbReference type="SAM" id="Phobius"/>
    </source>
</evidence>
<dbReference type="PANTHER" id="PTHR34220">
    <property type="entry name" value="SENSOR HISTIDINE KINASE YPDA"/>
    <property type="match status" value="1"/>
</dbReference>
<dbReference type="Pfam" id="PF02743">
    <property type="entry name" value="dCache_1"/>
    <property type="match status" value="1"/>
</dbReference>
<dbReference type="SUPFAM" id="SSF55874">
    <property type="entry name" value="ATPase domain of HSP90 chaperone/DNA topoisomerase II/histidine kinase"/>
    <property type="match status" value="1"/>
</dbReference>
<dbReference type="RefSeq" id="WP_157319074.1">
    <property type="nucleotide sequence ID" value="NZ_WSEM01000008.1"/>
</dbReference>
<protein>
    <submittedName>
        <fullName evidence="11">HAMP domain-containing protein</fullName>
    </submittedName>
</protein>
<dbReference type="Gene3D" id="3.30.565.10">
    <property type="entry name" value="Histidine kinase-like ATPase, C-terminal domain"/>
    <property type="match status" value="1"/>
</dbReference>
<organism evidence="11 12">
    <name type="scientific">Paenibacillus anseongense</name>
    <dbReference type="NCBI Taxonomy" id="2682845"/>
    <lineage>
        <taxon>Bacteria</taxon>
        <taxon>Bacillati</taxon>
        <taxon>Bacillota</taxon>
        <taxon>Bacilli</taxon>
        <taxon>Bacillales</taxon>
        <taxon>Paenibacillaceae</taxon>
        <taxon>Paenibacillus</taxon>
    </lineage>
</organism>
<dbReference type="SUPFAM" id="SSF158472">
    <property type="entry name" value="HAMP domain-like"/>
    <property type="match status" value="1"/>
</dbReference>
<dbReference type="InterPro" id="IPR036890">
    <property type="entry name" value="HATPase_C_sf"/>
</dbReference>
<dbReference type="Pfam" id="PF06580">
    <property type="entry name" value="His_kinase"/>
    <property type="match status" value="1"/>
</dbReference>
<keyword evidence="4" id="KW-0808">Transferase</keyword>
<sequence>MRARLWKFGNFSLKRKAFLIFLLFVTLPTFGVGVLVQHQFSRILTQQFVESTKRSLDTVTNQLTEETKMVEDIADYMIFSPDIRNFLHPSGLWMTGEQTELYKENIEGFLTFQLMSKNYIKSIMIQGLNENRIHMGEPVSGNENEWLQRAAQRKGGLVWSEAYPVTSDWYGPTKVISLFRIINSFDEITQPLGKLIIRLDASSIVNLLKSGIFKETGIIFIVGKEGNLILTSDDKVTGERDTDKALLDTLRKHGGDTFTYELDGASYLTFHQSMENTGWQVVAMVPEATMNENTAGLKFIMLLIIVATLILGLAALIGFHYTIILPILRLKRETGRVKQGDFTVRVPIESHDEISELNRQFNGMVMTIQELIEYKYKLELRQRESELKLLQKQMDPHFLYNTLDMIRWTARLEKASRTSQLIEMLSKFFRSSLGREQDRSTIQQELEFVQSYLFLQQKRLGGKLEYSLLAEAHIADAAILKLTIQPLVENFLKHGLDSGQPRNFIKVKCYQVNQDIWIDVQDNGRGLSHEQIAEIRESLTRSGHSDHRGAMANIHERLSIVFGAGYGLEIVAASVEGTWIRLIIPYEAQNGGEWHER</sequence>
<proteinExistence type="predicted"/>
<evidence type="ECO:0000256" key="3">
    <source>
        <dbReference type="ARBA" id="ARBA00022553"/>
    </source>
</evidence>
<dbReference type="InterPro" id="IPR003660">
    <property type="entry name" value="HAMP_dom"/>
</dbReference>
<dbReference type="Pfam" id="PF02518">
    <property type="entry name" value="HATPase_c"/>
    <property type="match status" value="1"/>
</dbReference>
<comment type="caution">
    <text evidence="11">The sequence shown here is derived from an EMBL/GenBank/DDBJ whole genome shotgun (WGS) entry which is preliminary data.</text>
</comment>
<evidence type="ECO:0000256" key="1">
    <source>
        <dbReference type="ARBA" id="ARBA00004651"/>
    </source>
</evidence>
<comment type="subcellular location">
    <subcellularLocation>
        <location evidence="1">Cell membrane</location>
        <topology evidence="1">Multi-pass membrane protein</topology>
    </subcellularLocation>
</comment>
<keyword evidence="2" id="KW-1003">Cell membrane</keyword>
<dbReference type="CDD" id="cd12912">
    <property type="entry name" value="PDC2_MCP_like"/>
    <property type="match status" value="1"/>
</dbReference>
<dbReference type="Pfam" id="PF00672">
    <property type="entry name" value="HAMP"/>
    <property type="match status" value="1"/>
</dbReference>
<dbReference type="CDD" id="cd06225">
    <property type="entry name" value="HAMP"/>
    <property type="match status" value="1"/>
</dbReference>
<dbReference type="SMART" id="SM00304">
    <property type="entry name" value="HAMP"/>
    <property type="match status" value="1"/>
</dbReference>
<accession>A0ABW9U6L8</accession>
<evidence type="ECO:0000256" key="8">
    <source>
        <dbReference type="ARBA" id="ARBA00023136"/>
    </source>
</evidence>
<keyword evidence="7 9" id="KW-1133">Transmembrane helix</keyword>
<evidence type="ECO:0000313" key="12">
    <source>
        <dbReference type="Proteomes" id="UP000467637"/>
    </source>
</evidence>
<dbReference type="Gene3D" id="3.30.450.20">
    <property type="entry name" value="PAS domain"/>
    <property type="match status" value="1"/>
</dbReference>
<reference evidence="11 12" key="1">
    <citation type="submission" date="2019-12" db="EMBL/GenBank/DDBJ databases">
        <authorList>
            <person name="Huq M.A."/>
        </authorList>
    </citation>
    <scope>NUCLEOTIDE SEQUENCE [LARGE SCALE GENOMIC DNA]</scope>
    <source>
        <strain evidence="11 12">MAH-34</strain>
    </source>
</reference>
<dbReference type="InterPro" id="IPR010559">
    <property type="entry name" value="Sig_transdc_His_kin_internal"/>
</dbReference>
<evidence type="ECO:0000256" key="5">
    <source>
        <dbReference type="ARBA" id="ARBA00022692"/>
    </source>
</evidence>
<dbReference type="PROSITE" id="PS50885">
    <property type="entry name" value="HAMP"/>
    <property type="match status" value="1"/>
</dbReference>
<dbReference type="InterPro" id="IPR050640">
    <property type="entry name" value="Bact_2-comp_sensor_kinase"/>
</dbReference>
<evidence type="ECO:0000256" key="6">
    <source>
        <dbReference type="ARBA" id="ARBA00022777"/>
    </source>
</evidence>
<dbReference type="Gene3D" id="6.10.340.10">
    <property type="match status" value="1"/>
</dbReference>
<evidence type="ECO:0000256" key="7">
    <source>
        <dbReference type="ARBA" id="ARBA00022989"/>
    </source>
</evidence>
<dbReference type="Proteomes" id="UP000467637">
    <property type="component" value="Unassembled WGS sequence"/>
</dbReference>
<dbReference type="InterPro" id="IPR003594">
    <property type="entry name" value="HATPase_dom"/>
</dbReference>
<dbReference type="InterPro" id="IPR033479">
    <property type="entry name" value="dCache_1"/>
</dbReference>
<name>A0ABW9U6L8_9BACL</name>
<keyword evidence="6" id="KW-0418">Kinase</keyword>
<dbReference type="EMBL" id="WSEM01000008">
    <property type="protein sequence ID" value="MVQ35071.1"/>
    <property type="molecule type" value="Genomic_DNA"/>
</dbReference>
<evidence type="ECO:0000313" key="11">
    <source>
        <dbReference type="EMBL" id="MVQ35071.1"/>
    </source>
</evidence>
<evidence type="ECO:0000256" key="2">
    <source>
        <dbReference type="ARBA" id="ARBA00022475"/>
    </source>
</evidence>
<evidence type="ECO:0000256" key="4">
    <source>
        <dbReference type="ARBA" id="ARBA00022679"/>
    </source>
</evidence>
<keyword evidence="5 9" id="KW-0812">Transmembrane</keyword>
<keyword evidence="12" id="KW-1185">Reference proteome</keyword>
<gene>
    <name evidence="11" type="ORF">GON05_10445</name>
</gene>
<feature type="transmembrane region" description="Helical" evidence="9">
    <location>
        <begin position="299"/>
        <end position="328"/>
    </location>
</feature>
<feature type="domain" description="HAMP" evidence="10">
    <location>
        <begin position="321"/>
        <end position="373"/>
    </location>
</feature>
<evidence type="ECO:0000259" key="10">
    <source>
        <dbReference type="PROSITE" id="PS50885"/>
    </source>
</evidence>
<keyword evidence="3" id="KW-0597">Phosphoprotein</keyword>
<keyword evidence="8 9" id="KW-0472">Membrane</keyword>